<dbReference type="PANTHER" id="PTHR47314:SF1">
    <property type="entry name" value="MALTOSE_MALTODEXTRIN TRANSPORT SYSTEM PERMEASE PROTEIN MALF"/>
    <property type="match status" value="1"/>
</dbReference>
<dbReference type="Pfam" id="PF18935">
    <property type="entry name" value="DUF5683"/>
    <property type="match status" value="1"/>
</dbReference>
<evidence type="ECO:0000256" key="6">
    <source>
        <dbReference type="ARBA" id="ARBA00022692"/>
    </source>
</evidence>
<dbReference type="PANTHER" id="PTHR47314">
    <property type="entry name" value="MALTOSE/MALTODEXTRIN TRANSPORT SYSTEM PERMEASE PROTEIN MALF"/>
    <property type="match status" value="1"/>
</dbReference>
<evidence type="ECO:0000259" key="12">
    <source>
        <dbReference type="PROSITE" id="PS50928"/>
    </source>
</evidence>
<feature type="transmembrane region" description="Helical" evidence="9">
    <location>
        <begin position="342"/>
        <end position="362"/>
    </location>
</feature>
<proteinExistence type="inferred from homology"/>
<feature type="region of interest" description="Disordered" evidence="11">
    <location>
        <begin position="1"/>
        <end position="21"/>
    </location>
</feature>
<feature type="transmembrane region" description="Helical" evidence="9">
    <location>
        <begin position="43"/>
        <end position="64"/>
    </location>
</feature>
<keyword evidence="7 9" id="KW-1133">Transmembrane helix</keyword>
<dbReference type="GO" id="GO:0042956">
    <property type="term" value="P:maltodextrin transmembrane transport"/>
    <property type="evidence" value="ECO:0007669"/>
    <property type="project" value="TreeGrafter"/>
</dbReference>
<evidence type="ECO:0000256" key="1">
    <source>
        <dbReference type="ARBA" id="ARBA00004651"/>
    </source>
</evidence>
<feature type="transmembrane region" description="Helical" evidence="9">
    <location>
        <begin position="405"/>
        <end position="425"/>
    </location>
</feature>
<evidence type="ECO:0000256" key="8">
    <source>
        <dbReference type="ARBA" id="ARBA00023136"/>
    </source>
</evidence>
<evidence type="ECO:0000256" key="10">
    <source>
        <dbReference type="RuleBase" id="RU367050"/>
    </source>
</evidence>
<keyword evidence="8 9" id="KW-0472">Membrane</keyword>
<sequence>MATKNDQETNKNRQDNQNSNHNPTLAMLLSIIPGLGQAYNKRYLKGAAIFVLFAAFAIVMFDFMSDGLQGLFTLGTEERVDDSRVFLSEGILSLIFLTFYLIFYWVNLQDARRDAIKIKNGWQVGGVMAGFKNAWDTAFPYMLVGPGLMFLIFVVLFPLLFMGFLAFTNYNLYNSPPRHLLDWVGFDNFINLFTIAEWRNTFMSVLSWTLVWTFFATTLAIGLAMFLAVLTNDKRLKGKKIIRTIFILPWAVPGFVTIIIFSAMFNDNFGAINTDILQPLFGTSIPWLTDPTWTRIALIMIQTWLGFPFVFALFTGVLQGISSDWYEAADMDGATRMQKFRHITFPHLMFATGPLLITQYTFNFNNFNIIYLFNEGGPAVRGQTAGGTDILISWIYDLTFTNSQYSMAAAISLILGMIVATFAFVQFRRSRSFKEEGTF</sequence>
<reference evidence="14" key="1">
    <citation type="submission" date="2016-09" db="EMBL/GenBank/DDBJ databases">
        <authorList>
            <person name="Varghese N."/>
            <person name="Submissions S."/>
        </authorList>
    </citation>
    <scope>NUCLEOTIDE SEQUENCE [LARGE SCALE GENOMIC DNA]</scope>
    <source>
        <strain evidence="14">S5</strain>
    </source>
</reference>
<accession>A0A1G6KGG8</accession>
<evidence type="ECO:0000256" key="4">
    <source>
        <dbReference type="ARBA" id="ARBA00022475"/>
    </source>
</evidence>
<dbReference type="InterPro" id="IPR000515">
    <property type="entry name" value="MetI-like"/>
</dbReference>
<comment type="function">
    <text evidence="10">Part of the ABC transporter complex MalEFGK involved in maltose/maltodextrin import. Probably responsible for the translocation of the substrate across the membrane.</text>
</comment>
<comment type="subcellular location">
    <subcellularLocation>
        <location evidence="1 9">Cell membrane</location>
        <topology evidence="1 9">Multi-pass membrane protein</topology>
    </subcellularLocation>
</comment>
<dbReference type="RefSeq" id="WP_090795909.1">
    <property type="nucleotide sequence ID" value="NZ_FMYI01000006.1"/>
</dbReference>
<feature type="compositionally biased region" description="Basic and acidic residues" evidence="11">
    <location>
        <begin position="1"/>
        <end position="14"/>
    </location>
</feature>
<dbReference type="InterPro" id="IPR035277">
    <property type="entry name" value="MalF_N"/>
</dbReference>
<dbReference type="OrthoDB" id="9778687at2"/>
<dbReference type="FunFam" id="1.10.3720.10:FF:000036">
    <property type="entry name" value="Maltodextrin ABC transporter, permease protein"/>
    <property type="match status" value="1"/>
</dbReference>
<dbReference type="InterPro" id="IPR043738">
    <property type="entry name" value="DUF5683"/>
</dbReference>
<feature type="transmembrane region" description="Helical" evidence="9">
    <location>
        <begin position="242"/>
        <end position="265"/>
    </location>
</feature>
<keyword evidence="6 9" id="KW-0812">Transmembrane</keyword>
<comment type="similarity">
    <text evidence="2 10">Belongs to the binding-protein-dependent transport system permease family. MalFG subfamily.</text>
</comment>
<organism evidence="13 14">
    <name type="scientific">Pelagirhabdus alkalitolerans</name>
    <dbReference type="NCBI Taxonomy" id="1612202"/>
    <lineage>
        <taxon>Bacteria</taxon>
        <taxon>Bacillati</taxon>
        <taxon>Bacillota</taxon>
        <taxon>Bacilli</taxon>
        <taxon>Bacillales</taxon>
        <taxon>Bacillaceae</taxon>
        <taxon>Pelagirhabdus</taxon>
    </lineage>
</organism>
<dbReference type="GO" id="GO:0015423">
    <property type="term" value="F:ABC-type maltose transporter activity"/>
    <property type="evidence" value="ECO:0007669"/>
    <property type="project" value="TreeGrafter"/>
</dbReference>
<dbReference type="EMBL" id="FMYI01000006">
    <property type="protein sequence ID" value="SDC29901.1"/>
    <property type="molecule type" value="Genomic_DNA"/>
</dbReference>
<evidence type="ECO:0000256" key="7">
    <source>
        <dbReference type="ARBA" id="ARBA00022989"/>
    </source>
</evidence>
<evidence type="ECO:0000256" key="3">
    <source>
        <dbReference type="ARBA" id="ARBA00022448"/>
    </source>
</evidence>
<evidence type="ECO:0000313" key="13">
    <source>
        <dbReference type="EMBL" id="SDC29901.1"/>
    </source>
</evidence>
<dbReference type="GO" id="GO:1990060">
    <property type="term" value="C:maltose transport complex"/>
    <property type="evidence" value="ECO:0007669"/>
    <property type="project" value="TreeGrafter"/>
</dbReference>
<gene>
    <name evidence="13" type="ORF">SAMN05421734_10680</name>
</gene>
<evidence type="ECO:0000256" key="2">
    <source>
        <dbReference type="ARBA" id="ARBA00009047"/>
    </source>
</evidence>
<feature type="domain" description="ABC transmembrane type-1" evidence="12">
    <location>
        <begin position="206"/>
        <end position="426"/>
    </location>
</feature>
<dbReference type="Proteomes" id="UP000242949">
    <property type="component" value="Unassembled WGS sequence"/>
</dbReference>
<dbReference type="PROSITE" id="PS50928">
    <property type="entry name" value="ABC_TM1"/>
    <property type="match status" value="1"/>
</dbReference>
<evidence type="ECO:0000313" key="14">
    <source>
        <dbReference type="Proteomes" id="UP000242949"/>
    </source>
</evidence>
<keyword evidence="5 10" id="KW-0762">Sugar transport</keyword>
<keyword evidence="4 10" id="KW-1003">Cell membrane</keyword>
<dbReference type="CDD" id="cd06261">
    <property type="entry name" value="TM_PBP2"/>
    <property type="match status" value="1"/>
</dbReference>
<feature type="transmembrane region" description="Helical" evidence="9">
    <location>
        <begin position="85"/>
        <end position="106"/>
    </location>
</feature>
<dbReference type="InterPro" id="IPR035906">
    <property type="entry name" value="MetI-like_sf"/>
</dbReference>
<dbReference type="AlphaFoldDB" id="A0A1G6KGG8"/>
<feature type="transmembrane region" description="Helical" evidence="9">
    <location>
        <begin position="296"/>
        <end position="321"/>
    </location>
</feature>
<dbReference type="Gene3D" id="1.10.3720.10">
    <property type="entry name" value="MetI-like"/>
    <property type="match status" value="1"/>
</dbReference>
<dbReference type="Pfam" id="PF00528">
    <property type="entry name" value="BPD_transp_1"/>
    <property type="match status" value="1"/>
</dbReference>
<protein>
    <recommendedName>
        <fullName evidence="10">Maltose/maltodextrin transport system permease protein</fullName>
    </recommendedName>
</protein>
<dbReference type="Gene3D" id="1.20.58.370">
    <property type="entry name" value="MalF N-terminal region-like"/>
    <property type="match status" value="1"/>
</dbReference>
<dbReference type="SUPFAM" id="SSF160964">
    <property type="entry name" value="MalF N-terminal region-like"/>
    <property type="match status" value="1"/>
</dbReference>
<name>A0A1G6KGG8_9BACI</name>
<keyword evidence="3 9" id="KW-0813">Transport</keyword>
<feature type="transmembrane region" description="Helical" evidence="9">
    <location>
        <begin position="210"/>
        <end position="230"/>
    </location>
</feature>
<keyword evidence="14" id="KW-1185">Reference proteome</keyword>
<dbReference type="STRING" id="1612202.SAMN05421734_10680"/>
<feature type="transmembrane region" description="Helical" evidence="9">
    <location>
        <begin position="148"/>
        <end position="168"/>
    </location>
</feature>
<dbReference type="SUPFAM" id="SSF161098">
    <property type="entry name" value="MetI-like"/>
    <property type="match status" value="1"/>
</dbReference>
<evidence type="ECO:0000256" key="5">
    <source>
        <dbReference type="ARBA" id="ARBA00022597"/>
    </source>
</evidence>
<evidence type="ECO:0000256" key="9">
    <source>
        <dbReference type="RuleBase" id="RU363032"/>
    </source>
</evidence>
<evidence type="ECO:0000256" key="11">
    <source>
        <dbReference type="SAM" id="MobiDB-lite"/>
    </source>
</evidence>